<dbReference type="EMBL" id="NMUH01005150">
    <property type="protein sequence ID" value="MQM11936.1"/>
    <property type="molecule type" value="Genomic_DNA"/>
</dbReference>
<feature type="region of interest" description="Disordered" evidence="5">
    <location>
        <begin position="412"/>
        <end position="477"/>
    </location>
</feature>
<evidence type="ECO:0000256" key="5">
    <source>
        <dbReference type="SAM" id="MobiDB-lite"/>
    </source>
</evidence>
<evidence type="ECO:0000256" key="2">
    <source>
        <dbReference type="ARBA" id="ARBA00022737"/>
    </source>
</evidence>
<feature type="region of interest" description="Disordered" evidence="5">
    <location>
        <begin position="1"/>
        <end position="29"/>
    </location>
</feature>
<feature type="compositionally biased region" description="Gly residues" evidence="5">
    <location>
        <begin position="443"/>
        <end position="461"/>
    </location>
</feature>
<feature type="domain" description="Ankyrin repeat" evidence="6">
    <location>
        <begin position="211"/>
        <end position="534"/>
    </location>
</feature>
<accession>A0A843WVK6</accession>
<dbReference type="Pfam" id="PF11904">
    <property type="entry name" value="ANKRD13_C"/>
    <property type="match status" value="1"/>
</dbReference>
<dbReference type="AlphaFoldDB" id="A0A843WVK6"/>
<evidence type="ECO:0000259" key="6">
    <source>
        <dbReference type="Pfam" id="PF11904"/>
    </source>
</evidence>
<evidence type="ECO:0000313" key="8">
    <source>
        <dbReference type="Proteomes" id="UP000652761"/>
    </source>
</evidence>
<dbReference type="SUPFAM" id="SSF48403">
    <property type="entry name" value="Ankyrin repeat"/>
    <property type="match status" value="1"/>
</dbReference>
<name>A0A843WVK6_COLES</name>
<gene>
    <name evidence="7" type="ORF">Taro_044848</name>
</gene>
<comment type="subcellular location">
    <subcellularLocation>
        <location evidence="1">Endomembrane system</location>
    </subcellularLocation>
</comment>
<dbReference type="PANTHER" id="PTHR12447">
    <property type="entry name" value="ANKYRIN REPEAT DOMAIN-CONTAINING PROTEIN 13"/>
    <property type="match status" value="1"/>
</dbReference>
<dbReference type="PROSITE" id="PS50088">
    <property type="entry name" value="ANK_REPEAT"/>
    <property type="match status" value="1"/>
</dbReference>
<dbReference type="PANTHER" id="PTHR12447:SF7">
    <property type="entry name" value="ANKYRIN REPEAT FAMILY PROTEIN"/>
    <property type="match status" value="1"/>
</dbReference>
<keyword evidence="3" id="KW-0472">Membrane</keyword>
<dbReference type="Proteomes" id="UP000652761">
    <property type="component" value="Unassembled WGS sequence"/>
</dbReference>
<keyword evidence="4" id="KW-0040">ANK repeat</keyword>
<proteinExistence type="predicted"/>
<dbReference type="InterPro" id="IPR036770">
    <property type="entry name" value="Ankyrin_rpt-contain_sf"/>
</dbReference>
<dbReference type="PROSITE" id="PS50297">
    <property type="entry name" value="ANK_REP_REGION"/>
    <property type="match status" value="1"/>
</dbReference>
<dbReference type="InterPro" id="IPR021832">
    <property type="entry name" value="ANKRD13"/>
</dbReference>
<dbReference type="Gene3D" id="1.25.40.20">
    <property type="entry name" value="Ankyrin repeat-containing domain"/>
    <property type="match status" value="1"/>
</dbReference>
<dbReference type="GO" id="GO:0012505">
    <property type="term" value="C:endomembrane system"/>
    <property type="evidence" value="ECO:0007669"/>
    <property type="project" value="UniProtKB-SubCell"/>
</dbReference>
<keyword evidence="2" id="KW-0677">Repeat</keyword>
<reference evidence="7" key="1">
    <citation type="submission" date="2017-07" db="EMBL/GenBank/DDBJ databases">
        <title>Taro Niue Genome Assembly and Annotation.</title>
        <authorList>
            <person name="Atibalentja N."/>
            <person name="Keating K."/>
            <person name="Fields C.J."/>
        </authorList>
    </citation>
    <scope>NUCLEOTIDE SEQUENCE</scope>
    <source>
        <strain evidence="7">Niue_2</strain>
        <tissue evidence="7">Leaf</tissue>
    </source>
</reference>
<sequence>MVAAEAKKKKKGGAEDDDDDEAEAAPTLRFEDYAHSPAHYYVATDDMPRLSALLATLPRLCPASRIRTAADAAAQERLADRISAVIDRRDVPRRETPLHLAVRLDRRGAASALTAAGADASLQDASGWTPLQESVLLRRPRRLSLLLLRHHHLSAWHKWRRRLPPLLASLRRAPDFYLELSFHFESSVLPFLPRMAPSDTYRVWKRGASVRADTSLAGFDGLRAVRADQSFLFLGGGDEDGGGPLPLDPDPATDPFPLAAGSLLVLNHGRKEIYDAFEAASSPMTAAEEEEFVADTSMYRPGLDITAAELVGRTNWRRREKTEMVGEWKARVYELHNVVFSFKTRRAAPEAEQDRAAVPLELDLDDGEDGFLVADMPDLAPSRHSCYEGRFGRLEEEDDDEYWGFGCGSGASAGRRSVDVASMQERGWERKASPASSGRRRGGIGLAGGGGGSGGGGGTGTSNGAAPRGKGGKGREKEMVKSLRPWVWLTEEFPLRAEEVAAVLDVLANKVKAVRRLRELLTTKFPPGTFPIKVRGHGRNYHYNHQISFN</sequence>
<dbReference type="OrthoDB" id="1585644at2759"/>
<evidence type="ECO:0000313" key="7">
    <source>
        <dbReference type="EMBL" id="MQM11936.1"/>
    </source>
</evidence>
<keyword evidence="8" id="KW-1185">Reference proteome</keyword>
<comment type="caution">
    <text evidence="7">The sequence shown here is derived from an EMBL/GenBank/DDBJ whole genome shotgun (WGS) entry which is preliminary data.</text>
</comment>
<feature type="repeat" description="ANK" evidence="4">
    <location>
        <begin position="93"/>
        <end position="125"/>
    </location>
</feature>
<dbReference type="InterPro" id="IPR002110">
    <property type="entry name" value="Ankyrin_rpt"/>
</dbReference>
<dbReference type="GO" id="GO:0005737">
    <property type="term" value="C:cytoplasm"/>
    <property type="evidence" value="ECO:0007669"/>
    <property type="project" value="TreeGrafter"/>
</dbReference>
<evidence type="ECO:0000256" key="4">
    <source>
        <dbReference type="PROSITE-ProRule" id="PRU00023"/>
    </source>
</evidence>
<dbReference type="InterPro" id="IPR055285">
    <property type="entry name" value="ANKRD13_C"/>
</dbReference>
<evidence type="ECO:0000256" key="3">
    <source>
        <dbReference type="ARBA" id="ARBA00023136"/>
    </source>
</evidence>
<evidence type="ECO:0000256" key="1">
    <source>
        <dbReference type="ARBA" id="ARBA00004308"/>
    </source>
</evidence>
<protein>
    <recommendedName>
        <fullName evidence="6">Ankyrin repeat domain-containing protein</fullName>
    </recommendedName>
</protein>
<organism evidence="7 8">
    <name type="scientific">Colocasia esculenta</name>
    <name type="common">Wild taro</name>
    <name type="synonym">Arum esculentum</name>
    <dbReference type="NCBI Taxonomy" id="4460"/>
    <lineage>
        <taxon>Eukaryota</taxon>
        <taxon>Viridiplantae</taxon>
        <taxon>Streptophyta</taxon>
        <taxon>Embryophyta</taxon>
        <taxon>Tracheophyta</taxon>
        <taxon>Spermatophyta</taxon>
        <taxon>Magnoliopsida</taxon>
        <taxon>Liliopsida</taxon>
        <taxon>Araceae</taxon>
        <taxon>Aroideae</taxon>
        <taxon>Colocasieae</taxon>
        <taxon>Colocasia</taxon>
    </lineage>
</organism>